<dbReference type="InterPro" id="IPR049391">
    <property type="entry name" value="FAS_pseudo-KR"/>
</dbReference>
<dbReference type="InterPro" id="IPR049900">
    <property type="entry name" value="PKS_mFAS_DH"/>
</dbReference>
<evidence type="ECO:0000256" key="9">
    <source>
        <dbReference type="ARBA" id="ARBA00022516"/>
    </source>
</evidence>
<proteinExistence type="predicted"/>
<comment type="catalytic activity">
    <reaction evidence="63">
        <text>octanoyl-[ACP] + malonyl-[ACP] + H(+) = 3-oxodecanoyl-[ACP] + holo-[ACP] + CO2</text>
        <dbReference type="Rhea" id="RHEA:41852"/>
        <dbReference type="Rhea" id="RHEA-COMP:9623"/>
        <dbReference type="Rhea" id="RHEA-COMP:9636"/>
        <dbReference type="Rhea" id="RHEA-COMP:9637"/>
        <dbReference type="Rhea" id="RHEA-COMP:9685"/>
        <dbReference type="ChEBI" id="CHEBI:15378"/>
        <dbReference type="ChEBI" id="CHEBI:16526"/>
        <dbReference type="ChEBI" id="CHEBI:64479"/>
        <dbReference type="ChEBI" id="CHEBI:78449"/>
        <dbReference type="ChEBI" id="CHEBI:78463"/>
        <dbReference type="ChEBI" id="CHEBI:78464"/>
    </reaction>
    <physiologicalReaction direction="left-to-right" evidence="63">
        <dbReference type="Rhea" id="RHEA:41853"/>
    </physiologicalReaction>
</comment>
<comment type="catalytic activity">
    <reaction evidence="43">
        <text>3-oxobutanoyl-[ACP] + NADPH + H(+) = (3R)-hydroxybutanoyl-[ACP] + NADP(+)</text>
        <dbReference type="Rhea" id="RHEA:41804"/>
        <dbReference type="Rhea" id="RHEA-COMP:9625"/>
        <dbReference type="Rhea" id="RHEA-COMP:9626"/>
        <dbReference type="ChEBI" id="CHEBI:15378"/>
        <dbReference type="ChEBI" id="CHEBI:57783"/>
        <dbReference type="ChEBI" id="CHEBI:58349"/>
        <dbReference type="ChEBI" id="CHEBI:78450"/>
        <dbReference type="ChEBI" id="CHEBI:78451"/>
    </reaction>
    <physiologicalReaction direction="left-to-right" evidence="43">
        <dbReference type="Rhea" id="RHEA:41805"/>
    </physiologicalReaction>
</comment>
<evidence type="ECO:0000256" key="25">
    <source>
        <dbReference type="ARBA" id="ARBA00023373"/>
    </source>
</evidence>
<evidence type="ECO:0000256" key="4">
    <source>
        <dbReference type="ARBA" id="ARBA00012873"/>
    </source>
</evidence>
<evidence type="ECO:0000256" key="47">
    <source>
        <dbReference type="ARBA" id="ARBA00048289"/>
    </source>
</evidence>
<feature type="domain" description="Carrier" evidence="66">
    <location>
        <begin position="2159"/>
        <end position="2236"/>
    </location>
</feature>
<comment type="catalytic activity">
    <reaction evidence="38">
        <text>tetradecanoyl-[ACP] + malonyl-[ACP] + H(+) = 3-oxohexadecanoyl-[ACP] + holo-[ACP] + CO2</text>
        <dbReference type="Rhea" id="RHEA:41900"/>
        <dbReference type="Rhea" id="RHEA-COMP:9623"/>
        <dbReference type="Rhea" id="RHEA-COMP:9648"/>
        <dbReference type="Rhea" id="RHEA-COMP:9649"/>
        <dbReference type="Rhea" id="RHEA-COMP:9685"/>
        <dbReference type="ChEBI" id="CHEBI:15378"/>
        <dbReference type="ChEBI" id="CHEBI:16526"/>
        <dbReference type="ChEBI" id="CHEBI:64479"/>
        <dbReference type="ChEBI" id="CHEBI:78449"/>
        <dbReference type="ChEBI" id="CHEBI:78477"/>
        <dbReference type="ChEBI" id="CHEBI:78478"/>
    </reaction>
    <physiologicalReaction direction="left-to-right" evidence="38">
        <dbReference type="Rhea" id="RHEA:41901"/>
    </physiologicalReaction>
</comment>
<comment type="pathway">
    <text evidence="1">Lipid metabolism.</text>
</comment>
<evidence type="ECO:0000256" key="22">
    <source>
        <dbReference type="ARBA" id="ARBA00023268"/>
    </source>
</evidence>
<dbReference type="InterPro" id="IPR014031">
    <property type="entry name" value="Ketoacyl_synth_C"/>
</dbReference>
<dbReference type="InterPro" id="IPR014043">
    <property type="entry name" value="Acyl_transferase_dom"/>
</dbReference>
<evidence type="ECO:0000256" key="42">
    <source>
        <dbReference type="ARBA" id="ARBA00047897"/>
    </source>
</evidence>
<comment type="catalytic activity">
    <reaction evidence="60">
        <text>3-oxooctanoyl-[ACP] + NADPH + H(+) = (3R)-hydroxyoctanoyl-[ACP] + NADP(+)</text>
        <dbReference type="Rhea" id="RHEA:41840"/>
        <dbReference type="Rhea" id="RHEA-COMP:9633"/>
        <dbReference type="Rhea" id="RHEA-COMP:9634"/>
        <dbReference type="ChEBI" id="CHEBI:15378"/>
        <dbReference type="ChEBI" id="CHEBI:57783"/>
        <dbReference type="ChEBI" id="CHEBI:58349"/>
        <dbReference type="ChEBI" id="CHEBI:78460"/>
        <dbReference type="ChEBI" id="CHEBI:78461"/>
    </reaction>
    <physiologicalReaction direction="left-to-right" evidence="60">
        <dbReference type="Rhea" id="RHEA:41841"/>
    </physiologicalReaction>
</comment>
<dbReference type="GO" id="GO:0031177">
    <property type="term" value="F:phosphopantetheine binding"/>
    <property type="evidence" value="ECO:0007669"/>
    <property type="project" value="InterPro"/>
</dbReference>
<dbReference type="GO" id="GO:0004313">
    <property type="term" value="F:[acyl-carrier-protein] S-acetyltransferase activity"/>
    <property type="evidence" value="ECO:0007669"/>
    <property type="project" value="UniProtKB-EC"/>
</dbReference>
<feature type="active site" description="Proton acceptor; for dehydratase activity" evidence="64">
    <location>
        <position position="1039"/>
    </location>
</feature>
<dbReference type="Pfam" id="PF00975">
    <property type="entry name" value="Thioesterase"/>
    <property type="match status" value="1"/>
</dbReference>
<evidence type="ECO:0000256" key="7">
    <source>
        <dbReference type="ARBA" id="ARBA00018769"/>
    </source>
</evidence>
<evidence type="ECO:0000256" key="13">
    <source>
        <dbReference type="ARBA" id="ARBA00022801"/>
    </source>
</evidence>
<evidence type="ECO:0000256" key="11">
    <source>
        <dbReference type="ARBA" id="ARBA00022679"/>
    </source>
</evidence>
<dbReference type="GO" id="GO:0004316">
    <property type="term" value="F:3-oxoacyl-[acyl-carrier-protein] reductase (NADPH) activity"/>
    <property type="evidence" value="ECO:0007669"/>
    <property type="project" value="UniProtKB-EC"/>
</dbReference>
<comment type="catalytic activity">
    <reaction evidence="57">
        <text>(2E)-tetradecenoyl-[ACP] + NADPH + H(+) = tetradecanoyl-[ACP] + NADP(+)</text>
        <dbReference type="Rhea" id="RHEA:41896"/>
        <dbReference type="Rhea" id="RHEA-COMP:9647"/>
        <dbReference type="Rhea" id="RHEA-COMP:9648"/>
        <dbReference type="ChEBI" id="CHEBI:15378"/>
        <dbReference type="ChEBI" id="CHEBI:57783"/>
        <dbReference type="ChEBI" id="CHEBI:58349"/>
        <dbReference type="ChEBI" id="CHEBI:78475"/>
        <dbReference type="ChEBI" id="CHEBI:78477"/>
    </reaction>
    <physiologicalReaction direction="left-to-right" evidence="57">
        <dbReference type="Rhea" id="RHEA:41897"/>
    </physiologicalReaction>
</comment>
<comment type="catalytic activity">
    <reaction evidence="59">
        <text>3-oxohexadecanoyl-[ACP] + NADPH + H(+) = (3R)-hydroxyhexadecanoyl-[ACP] + NADP(+)</text>
        <dbReference type="Rhea" id="RHEA:41904"/>
        <dbReference type="Rhea" id="RHEA-COMP:9649"/>
        <dbReference type="Rhea" id="RHEA-COMP:9650"/>
        <dbReference type="ChEBI" id="CHEBI:15378"/>
        <dbReference type="ChEBI" id="CHEBI:57783"/>
        <dbReference type="ChEBI" id="CHEBI:58349"/>
        <dbReference type="ChEBI" id="CHEBI:78478"/>
        <dbReference type="ChEBI" id="CHEBI:78480"/>
    </reaction>
    <physiologicalReaction direction="left-to-right" evidence="59">
        <dbReference type="Rhea" id="RHEA:41905"/>
    </physiologicalReaction>
</comment>
<evidence type="ECO:0000256" key="41">
    <source>
        <dbReference type="ARBA" id="ARBA00047810"/>
    </source>
</evidence>
<evidence type="ECO:0000256" key="14">
    <source>
        <dbReference type="ARBA" id="ARBA00022832"/>
    </source>
</evidence>
<evidence type="ECO:0000256" key="3">
    <source>
        <dbReference type="ARBA" id="ARBA00012480"/>
    </source>
</evidence>
<comment type="catalytic activity">
    <reaction evidence="39">
        <text>(2E)-butenoyl-[ACP] + NADPH + H(+) = butanoyl-[ACP] + NADP(+)</text>
        <dbReference type="Rhea" id="RHEA:41812"/>
        <dbReference type="Rhea" id="RHEA-COMP:9627"/>
        <dbReference type="Rhea" id="RHEA-COMP:9628"/>
        <dbReference type="ChEBI" id="CHEBI:15378"/>
        <dbReference type="ChEBI" id="CHEBI:57783"/>
        <dbReference type="ChEBI" id="CHEBI:58349"/>
        <dbReference type="ChEBI" id="CHEBI:78453"/>
        <dbReference type="ChEBI" id="CHEBI:78454"/>
    </reaction>
    <physiologicalReaction direction="left-to-right" evidence="39">
        <dbReference type="Rhea" id="RHEA:41813"/>
    </physiologicalReaction>
</comment>
<evidence type="ECO:0000256" key="59">
    <source>
        <dbReference type="ARBA" id="ARBA00049414"/>
    </source>
</evidence>
<dbReference type="Pfam" id="PF00109">
    <property type="entry name" value="ketoacyl-synt"/>
    <property type="match status" value="1"/>
</dbReference>
<evidence type="ECO:0000256" key="27">
    <source>
        <dbReference type="ARBA" id="ARBA00023394"/>
    </source>
</evidence>
<keyword evidence="17" id="KW-0007">Acetylation</keyword>
<dbReference type="InterPro" id="IPR036736">
    <property type="entry name" value="ACP-like_sf"/>
</dbReference>
<evidence type="ECO:0000256" key="26">
    <source>
        <dbReference type="ARBA" id="ARBA00023388"/>
    </source>
</evidence>
<dbReference type="GO" id="GO:0016297">
    <property type="term" value="F:fatty acyl-[ACP] hydrolase activity"/>
    <property type="evidence" value="ECO:0007669"/>
    <property type="project" value="UniProtKB-EC"/>
</dbReference>
<dbReference type="SMART" id="SM00822">
    <property type="entry name" value="PKS_KR"/>
    <property type="match status" value="1"/>
</dbReference>
<evidence type="ECO:0000259" key="67">
    <source>
        <dbReference type="PROSITE" id="PS52004"/>
    </source>
</evidence>
<dbReference type="PROSITE" id="PS00606">
    <property type="entry name" value="KS3_1"/>
    <property type="match status" value="1"/>
</dbReference>
<evidence type="ECO:0000256" key="10">
    <source>
        <dbReference type="ARBA" id="ARBA00022553"/>
    </source>
</evidence>
<evidence type="ECO:0000256" key="17">
    <source>
        <dbReference type="ARBA" id="ARBA00022990"/>
    </source>
</evidence>
<dbReference type="SUPFAM" id="SSF50129">
    <property type="entry name" value="GroES-like"/>
    <property type="match status" value="1"/>
</dbReference>
<keyword evidence="12" id="KW-0702">S-nitrosylation</keyword>
<evidence type="ECO:0000256" key="20">
    <source>
        <dbReference type="ARBA" id="ARBA00023098"/>
    </source>
</evidence>
<evidence type="ECO:0000256" key="21">
    <source>
        <dbReference type="ARBA" id="ARBA00023160"/>
    </source>
</evidence>
<dbReference type="InterPro" id="IPR020841">
    <property type="entry name" value="PKS_Beta-ketoAc_synthase_dom"/>
</dbReference>
<evidence type="ECO:0000256" key="60">
    <source>
        <dbReference type="ARBA" id="ARBA00049422"/>
    </source>
</evidence>
<dbReference type="Pfam" id="PF00698">
    <property type="entry name" value="Acyl_transf_1"/>
    <property type="match status" value="1"/>
</dbReference>
<dbReference type="Gene3D" id="3.40.47.10">
    <property type="match status" value="1"/>
</dbReference>
<evidence type="ECO:0000256" key="56">
    <source>
        <dbReference type="ARBA" id="ARBA00049109"/>
    </source>
</evidence>
<dbReference type="EC" id="3.1.2.14" evidence="3"/>
<keyword evidence="11" id="KW-0808">Transferase</keyword>
<evidence type="ECO:0000313" key="70">
    <source>
        <dbReference type="Proteomes" id="UP001292094"/>
    </source>
</evidence>
<dbReference type="SMART" id="SM00823">
    <property type="entry name" value="PKS_PP"/>
    <property type="match status" value="1"/>
</dbReference>
<evidence type="ECO:0000256" key="2">
    <source>
        <dbReference type="ARBA" id="ARBA00012004"/>
    </source>
</evidence>
<keyword evidence="22" id="KW-0511">Multifunctional enzyme</keyword>
<dbReference type="CDD" id="cd05195">
    <property type="entry name" value="enoyl_red"/>
    <property type="match status" value="1"/>
</dbReference>
<comment type="catalytic activity">
    <reaction evidence="47">
        <text>tetradecanoyl-[ACP] + H2O = tetradecanoate + holo-[ACP] + H(+)</text>
        <dbReference type="Rhea" id="RHEA:30123"/>
        <dbReference type="Rhea" id="RHEA-COMP:9648"/>
        <dbReference type="Rhea" id="RHEA-COMP:9685"/>
        <dbReference type="ChEBI" id="CHEBI:15377"/>
        <dbReference type="ChEBI" id="CHEBI:15378"/>
        <dbReference type="ChEBI" id="CHEBI:30807"/>
        <dbReference type="ChEBI" id="CHEBI:64479"/>
        <dbReference type="ChEBI" id="CHEBI:78477"/>
        <dbReference type="EC" id="3.1.2.14"/>
    </reaction>
    <physiologicalReaction direction="left-to-right" evidence="47">
        <dbReference type="Rhea" id="RHEA:30124"/>
    </physiologicalReaction>
</comment>
<comment type="catalytic activity">
    <reaction evidence="52">
        <text>holo-[ACP] + acetyl-CoA = acetyl-[ACP] + CoA</text>
        <dbReference type="Rhea" id="RHEA:41788"/>
        <dbReference type="Rhea" id="RHEA-COMP:9621"/>
        <dbReference type="Rhea" id="RHEA-COMP:9685"/>
        <dbReference type="ChEBI" id="CHEBI:57287"/>
        <dbReference type="ChEBI" id="CHEBI:57288"/>
        <dbReference type="ChEBI" id="CHEBI:64479"/>
        <dbReference type="ChEBI" id="CHEBI:78446"/>
        <dbReference type="EC" id="2.3.1.38"/>
    </reaction>
    <physiologicalReaction direction="left-to-right" evidence="52">
        <dbReference type="Rhea" id="RHEA:41789"/>
    </physiologicalReaction>
</comment>
<dbReference type="Gene3D" id="3.40.50.1820">
    <property type="entry name" value="alpha/beta hydrolase"/>
    <property type="match status" value="1"/>
</dbReference>
<comment type="catalytic activity">
    <reaction evidence="44">
        <text>acetyl-[ACP] + malonyl-[ACP] + H(+) = 3-oxobutanoyl-[ACP] + holo-[ACP] + CO2</text>
        <dbReference type="Rhea" id="RHEA:41800"/>
        <dbReference type="Rhea" id="RHEA-COMP:9621"/>
        <dbReference type="Rhea" id="RHEA-COMP:9623"/>
        <dbReference type="Rhea" id="RHEA-COMP:9625"/>
        <dbReference type="Rhea" id="RHEA-COMP:9685"/>
        <dbReference type="ChEBI" id="CHEBI:15378"/>
        <dbReference type="ChEBI" id="CHEBI:16526"/>
        <dbReference type="ChEBI" id="CHEBI:64479"/>
        <dbReference type="ChEBI" id="CHEBI:78446"/>
        <dbReference type="ChEBI" id="CHEBI:78449"/>
        <dbReference type="ChEBI" id="CHEBI:78450"/>
    </reaction>
    <physiologicalReaction direction="left-to-right" evidence="44">
        <dbReference type="Rhea" id="RHEA:41801"/>
    </physiologicalReaction>
</comment>
<comment type="catalytic activity">
    <reaction evidence="58">
        <text>3-oxododecanoyl-[ACP] + NADPH + H(+) = (3R)-hydroxydodecanoyl-[ACP] + NADP(+)</text>
        <dbReference type="Rhea" id="RHEA:41872"/>
        <dbReference type="Rhea" id="RHEA-COMP:9641"/>
        <dbReference type="Rhea" id="RHEA-COMP:9642"/>
        <dbReference type="ChEBI" id="CHEBI:15378"/>
        <dbReference type="ChEBI" id="CHEBI:57783"/>
        <dbReference type="ChEBI" id="CHEBI:58349"/>
        <dbReference type="ChEBI" id="CHEBI:78469"/>
        <dbReference type="ChEBI" id="CHEBI:78470"/>
    </reaction>
    <physiologicalReaction direction="left-to-right" evidence="58">
        <dbReference type="Rhea" id="RHEA:41873"/>
    </physiologicalReaction>
</comment>
<feature type="region of interest" description="Disordered" evidence="65">
    <location>
        <begin position="2226"/>
        <end position="2251"/>
    </location>
</feature>
<comment type="catalytic activity">
    <reaction evidence="56">
        <text>decanoyl-[ACP] + malonyl-[ACP] + H(+) = 3-oxododecanoyl-[ACP] + holo-[ACP] + CO2</text>
        <dbReference type="Rhea" id="RHEA:41868"/>
        <dbReference type="Rhea" id="RHEA-COMP:9623"/>
        <dbReference type="Rhea" id="RHEA-COMP:9640"/>
        <dbReference type="Rhea" id="RHEA-COMP:9641"/>
        <dbReference type="Rhea" id="RHEA-COMP:9685"/>
        <dbReference type="ChEBI" id="CHEBI:15378"/>
        <dbReference type="ChEBI" id="CHEBI:16526"/>
        <dbReference type="ChEBI" id="CHEBI:64479"/>
        <dbReference type="ChEBI" id="CHEBI:78449"/>
        <dbReference type="ChEBI" id="CHEBI:78468"/>
        <dbReference type="ChEBI" id="CHEBI:78469"/>
    </reaction>
    <physiologicalReaction direction="left-to-right" evidence="56">
        <dbReference type="Rhea" id="RHEA:41869"/>
    </physiologicalReaction>
</comment>
<dbReference type="InterPro" id="IPR013968">
    <property type="entry name" value="PKS_KR"/>
</dbReference>
<dbReference type="GO" id="GO:0004315">
    <property type="term" value="F:3-oxoacyl-[acyl-carrier-protein] synthase activity"/>
    <property type="evidence" value="ECO:0007669"/>
    <property type="project" value="UniProtKB-EC"/>
</dbReference>
<organism evidence="69 70">
    <name type="scientific">Petrolisthes manimaculis</name>
    <dbReference type="NCBI Taxonomy" id="1843537"/>
    <lineage>
        <taxon>Eukaryota</taxon>
        <taxon>Metazoa</taxon>
        <taxon>Ecdysozoa</taxon>
        <taxon>Arthropoda</taxon>
        <taxon>Crustacea</taxon>
        <taxon>Multicrustacea</taxon>
        <taxon>Malacostraca</taxon>
        <taxon>Eumalacostraca</taxon>
        <taxon>Eucarida</taxon>
        <taxon>Decapoda</taxon>
        <taxon>Pleocyemata</taxon>
        <taxon>Anomura</taxon>
        <taxon>Galatheoidea</taxon>
        <taxon>Porcellanidae</taxon>
        <taxon>Petrolisthes</taxon>
    </lineage>
</organism>
<evidence type="ECO:0000259" key="68">
    <source>
        <dbReference type="PROSITE" id="PS52019"/>
    </source>
</evidence>
<feature type="active site" description="Proton donor; for dehydratase activity" evidence="64">
    <location>
        <position position="1195"/>
    </location>
</feature>
<evidence type="ECO:0000256" key="1">
    <source>
        <dbReference type="ARBA" id="ARBA00005189"/>
    </source>
</evidence>
<comment type="catalytic activity">
    <reaction evidence="27">
        <text>a (3R)-hydroxyacyl-[ACP] = a (2E)-enoyl-[ACP] + H2O</text>
        <dbReference type="Rhea" id="RHEA:13097"/>
        <dbReference type="Rhea" id="RHEA-COMP:9925"/>
        <dbReference type="Rhea" id="RHEA-COMP:9945"/>
        <dbReference type="ChEBI" id="CHEBI:15377"/>
        <dbReference type="ChEBI" id="CHEBI:78784"/>
        <dbReference type="ChEBI" id="CHEBI:78827"/>
        <dbReference type="EC" id="4.2.1.59"/>
    </reaction>
    <physiologicalReaction direction="left-to-right" evidence="27">
        <dbReference type="Rhea" id="RHEA:13098"/>
    </physiologicalReaction>
</comment>
<dbReference type="InterPro" id="IPR032821">
    <property type="entry name" value="PKS_assoc"/>
</dbReference>
<dbReference type="InterPro" id="IPR016035">
    <property type="entry name" value="Acyl_Trfase/lysoPLipase"/>
</dbReference>
<dbReference type="GO" id="GO:0006633">
    <property type="term" value="P:fatty acid biosynthetic process"/>
    <property type="evidence" value="ECO:0007669"/>
    <property type="project" value="UniProtKB-KW"/>
</dbReference>
<comment type="catalytic activity">
    <reaction evidence="41">
        <text>(2E)-hexadecenoyl-[ACP] + NADPH + H(+) = hexadecanoyl-[ACP] + NADP(+)</text>
        <dbReference type="Rhea" id="RHEA:41912"/>
        <dbReference type="Rhea" id="RHEA-COMP:9651"/>
        <dbReference type="Rhea" id="RHEA-COMP:9652"/>
        <dbReference type="ChEBI" id="CHEBI:15378"/>
        <dbReference type="ChEBI" id="CHEBI:57783"/>
        <dbReference type="ChEBI" id="CHEBI:58349"/>
        <dbReference type="ChEBI" id="CHEBI:78481"/>
        <dbReference type="ChEBI" id="CHEBI:78483"/>
    </reaction>
    <physiologicalReaction direction="left-to-right" evidence="41">
        <dbReference type="Rhea" id="RHEA:41913"/>
    </physiologicalReaction>
</comment>
<dbReference type="Proteomes" id="UP001292094">
    <property type="component" value="Unassembled WGS sequence"/>
</dbReference>
<feature type="compositionally biased region" description="Low complexity" evidence="65">
    <location>
        <begin position="2233"/>
        <end position="2242"/>
    </location>
</feature>
<dbReference type="InterPro" id="IPR018201">
    <property type="entry name" value="Ketoacyl_synth_AS"/>
</dbReference>
<comment type="catalytic activity">
    <reaction evidence="33">
        <text>acetyl-CoA + n malonyl-CoA + 2n NADPH + 2n H(+) = a long-chain fatty acid + (n+1) CoA + n CO2 + 2n NADP(+).</text>
        <dbReference type="EC" id="2.3.1.85"/>
    </reaction>
</comment>
<keyword evidence="13" id="KW-0378">Hydrolase</keyword>
<evidence type="ECO:0000256" key="45">
    <source>
        <dbReference type="ARBA" id="ARBA00048051"/>
    </source>
</evidence>
<dbReference type="Pfam" id="PF02801">
    <property type="entry name" value="Ketoacyl-synt_C"/>
    <property type="match status" value="1"/>
</dbReference>
<dbReference type="SMART" id="SM00827">
    <property type="entry name" value="PKS_AT"/>
    <property type="match status" value="1"/>
</dbReference>
<reference evidence="69" key="1">
    <citation type="submission" date="2023-11" db="EMBL/GenBank/DDBJ databases">
        <title>Genome assemblies of two species of porcelain crab, Petrolisthes cinctipes and Petrolisthes manimaculis (Anomura: Porcellanidae).</title>
        <authorList>
            <person name="Angst P."/>
        </authorList>
    </citation>
    <scope>NUCLEOTIDE SEQUENCE</scope>
    <source>
        <strain evidence="69">PB745_02</strain>
        <tissue evidence="69">Gill</tissue>
    </source>
</reference>
<dbReference type="GO" id="GO:0019171">
    <property type="term" value="F:(3R)-hydroxyacyl-[acyl-carrier-protein] dehydratase activity"/>
    <property type="evidence" value="ECO:0007669"/>
    <property type="project" value="UniProtKB-EC"/>
</dbReference>
<comment type="catalytic activity">
    <reaction evidence="35">
        <text>hexanoyl-[ACP] + malonyl-[ACP] + H(+) = 3-oxooctanoyl-[ACP] + holo-[ACP] + CO2</text>
        <dbReference type="Rhea" id="RHEA:41836"/>
        <dbReference type="Rhea" id="RHEA-COMP:9623"/>
        <dbReference type="Rhea" id="RHEA-COMP:9632"/>
        <dbReference type="Rhea" id="RHEA-COMP:9633"/>
        <dbReference type="Rhea" id="RHEA-COMP:9685"/>
        <dbReference type="ChEBI" id="CHEBI:15378"/>
        <dbReference type="ChEBI" id="CHEBI:16526"/>
        <dbReference type="ChEBI" id="CHEBI:64479"/>
        <dbReference type="ChEBI" id="CHEBI:78449"/>
        <dbReference type="ChEBI" id="CHEBI:78459"/>
        <dbReference type="ChEBI" id="CHEBI:78460"/>
    </reaction>
    <physiologicalReaction direction="left-to-right" evidence="35">
        <dbReference type="Rhea" id="RHEA:41837"/>
    </physiologicalReaction>
</comment>
<dbReference type="SMART" id="SM00826">
    <property type="entry name" value="PKS_DH"/>
    <property type="match status" value="1"/>
</dbReference>
<comment type="catalytic activity">
    <reaction evidence="24">
        <text>(3R)-hydroxydodecanoyl-[ACP] = (2E)-dodecenoyl-[ACP] + H2O</text>
        <dbReference type="Rhea" id="RHEA:41876"/>
        <dbReference type="Rhea" id="RHEA-COMP:9642"/>
        <dbReference type="Rhea" id="RHEA-COMP:9643"/>
        <dbReference type="ChEBI" id="CHEBI:15377"/>
        <dbReference type="ChEBI" id="CHEBI:78470"/>
        <dbReference type="ChEBI" id="CHEBI:78472"/>
    </reaction>
    <physiologicalReaction direction="left-to-right" evidence="24">
        <dbReference type="Rhea" id="RHEA:41877"/>
    </physiologicalReaction>
</comment>
<evidence type="ECO:0000256" key="16">
    <source>
        <dbReference type="ARBA" id="ARBA00022898"/>
    </source>
</evidence>
<dbReference type="EC" id="2.3.1.85" evidence="4"/>
<dbReference type="InterPro" id="IPR036291">
    <property type="entry name" value="NAD(P)-bd_dom_sf"/>
</dbReference>
<evidence type="ECO:0000256" key="64">
    <source>
        <dbReference type="PROSITE-ProRule" id="PRU01363"/>
    </source>
</evidence>
<comment type="catalytic activity">
    <reaction evidence="40">
        <text>dodecanoyl-[ACP] + malonyl-[ACP] + H(+) = 3-oxotetradecanoyl-[ACP] + holo-[ACP] + CO2</text>
        <dbReference type="Rhea" id="RHEA:41884"/>
        <dbReference type="Rhea" id="RHEA-COMP:9623"/>
        <dbReference type="Rhea" id="RHEA-COMP:9644"/>
        <dbReference type="Rhea" id="RHEA-COMP:9645"/>
        <dbReference type="Rhea" id="RHEA-COMP:9685"/>
        <dbReference type="ChEBI" id="CHEBI:15378"/>
        <dbReference type="ChEBI" id="CHEBI:16526"/>
        <dbReference type="ChEBI" id="CHEBI:64479"/>
        <dbReference type="ChEBI" id="CHEBI:65264"/>
        <dbReference type="ChEBI" id="CHEBI:78449"/>
        <dbReference type="ChEBI" id="CHEBI:78473"/>
    </reaction>
    <physiologicalReaction direction="left-to-right" evidence="40">
        <dbReference type="Rhea" id="RHEA:41885"/>
    </physiologicalReaction>
</comment>
<evidence type="ECO:0000256" key="32">
    <source>
        <dbReference type="ARBA" id="ARBA00023442"/>
    </source>
</evidence>
<keyword evidence="9" id="KW-0444">Lipid biosynthesis</keyword>
<evidence type="ECO:0000256" key="29">
    <source>
        <dbReference type="ARBA" id="ARBA00023399"/>
    </source>
</evidence>
<evidence type="ECO:0000256" key="6">
    <source>
        <dbReference type="ARBA" id="ARBA00013191"/>
    </source>
</evidence>
<dbReference type="Pfam" id="PF16197">
    <property type="entry name" value="KAsynt_C_assoc"/>
    <property type="match status" value="1"/>
</dbReference>
<comment type="catalytic activity">
    <reaction evidence="36">
        <text>a (3R)-hydroxyacyl-[ACP] + NADP(+) = a 3-oxoacyl-[ACP] + NADPH + H(+)</text>
        <dbReference type="Rhea" id="RHEA:17397"/>
        <dbReference type="Rhea" id="RHEA-COMP:9916"/>
        <dbReference type="Rhea" id="RHEA-COMP:9945"/>
        <dbReference type="ChEBI" id="CHEBI:15378"/>
        <dbReference type="ChEBI" id="CHEBI:57783"/>
        <dbReference type="ChEBI" id="CHEBI:58349"/>
        <dbReference type="ChEBI" id="CHEBI:78776"/>
        <dbReference type="ChEBI" id="CHEBI:78827"/>
        <dbReference type="EC" id="1.1.1.100"/>
    </reaction>
    <physiologicalReaction direction="right-to-left" evidence="36">
        <dbReference type="Rhea" id="RHEA:17399"/>
    </physiologicalReaction>
</comment>
<comment type="catalytic activity">
    <reaction evidence="25">
        <text>(3R)-hydroxyhexanoyl-[ACP] = (2E)-hexenoyl-[ACP] + H2O</text>
        <dbReference type="Rhea" id="RHEA:41828"/>
        <dbReference type="Rhea" id="RHEA-COMP:9630"/>
        <dbReference type="Rhea" id="RHEA-COMP:9631"/>
        <dbReference type="ChEBI" id="CHEBI:15377"/>
        <dbReference type="ChEBI" id="CHEBI:78457"/>
        <dbReference type="ChEBI" id="CHEBI:78458"/>
    </reaction>
    <physiologicalReaction direction="left-to-right" evidence="25">
        <dbReference type="Rhea" id="RHEA:41829"/>
    </physiologicalReaction>
</comment>
<evidence type="ECO:0000256" key="35">
    <source>
        <dbReference type="ARBA" id="ARBA00047394"/>
    </source>
</evidence>
<dbReference type="CDD" id="cd08954">
    <property type="entry name" value="KR_1_FAS_SDR_x"/>
    <property type="match status" value="1"/>
</dbReference>
<dbReference type="SUPFAM" id="SSF53474">
    <property type="entry name" value="alpha/beta-Hydrolases"/>
    <property type="match status" value="1"/>
</dbReference>
<dbReference type="InterPro" id="IPR001227">
    <property type="entry name" value="Ac_transferase_dom_sf"/>
</dbReference>
<evidence type="ECO:0000256" key="30">
    <source>
        <dbReference type="ARBA" id="ARBA00023401"/>
    </source>
</evidence>
<feature type="region of interest" description="C-terminal hotdog fold" evidence="64">
    <location>
        <begin position="1146"/>
        <end position="1274"/>
    </location>
</feature>
<dbReference type="SUPFAM" id="SSF52151">
    <property type="entry name" value="FabD/lysophospholipase-like"/>
    <property type="match status" value="1"/>
</dbReference>
<comment type="catalytic activity">
    <reaction evidence="29">
        <text>(3R)-hydroxyoctadecanoyl-[ACP] = (2E)-octadecenoyl-[ACP] + H2O</text>
        <dbReference type="Rhea" id="RHEA:41924"/>
        <dbReference type="Rhea" id="RHEA-COMP:9654"/>
        <dbReference type="Rhea" id="RHEA-COMP:9655"/>
        <dbReference type="ChEBI" id="CHEBI:15377"/>
        <dbReference type="ChEBI" id="CHEBI:78488"/>
        <dbReference type="ChEBI" id="CHEBI:78489"/>
    </reaction>
    <physiologicalReaction direction="left-to-right" evidence="29">
        <dbReference type="Rhea" id="RHEA:41925"/>
    </physiologicalReaction>
</comment>
<keyword evidence="18" id="KW-0560">Oxidoreductase</keyword>
<evidence type="ECO:0000256" key="53">
    <source>
        <dbReference type="ARBA" id="ARBA00048704"/>
    </source>
</evidence>
<evidence type="ECO:0000256" key="28">
    <source>
        <dbReference type="ARBA" id="ARBA00023398"/>
    </source>
</evidence>
<feature type="region of interest" description="Disordered" evidence="65">
    <location>
        <begin position="1"/>
        <end position="21"/>
    </location>
</feature>
<evidence type="ECO:0000256" key="49">
    <source>
        <dbReference type="ARBA" id="ARBA00048506"/>
    </source>
</evidence>
<dbReference type="Gene3D" id="1.10.1200.10">
    <property type="entry name" value="ACP-like"/>
    <property type="match status" value="1"/>
</dbReference>
<dbReference type="EC" id="2.3.1.41" evidence="6"/>
<dbReference type="CDD" id="cd00833">
    <property type="entry name" value="PKS"/>
    <property type="match status" value="1"/>
</dbReference>
<evidence type="ECO:0000256" key="36">
    <source>
        <dbReference type="ARBA" id="ARBA00047400"/>
    </source>
</evidence>
<dbReference type="FunFam" id="1.10.1200.10:FF:000013">
    <property type="entry name" value="Fatty acid synthase"/>
    <property type="match status" value="1"/>
</dbReference>
<dbReference type="Gene3D" id="3.10.129.110">
    <property type="entry name" value="Polyketide synthase dehydratase"/>
    <property type="match status" value="1"/>
</dbReference>
<evidence type="ECO:0000256" key="15">
    <source>
        <dbReference type="ARBA" id="ARBA00022857"/>
    </source>
</evidence>
<dbReference type="InterPro" id="IPR042104">
    <property type="entry name" value="PKS_dehydratase_sf"/>
</dbReference>
<keyword evidence="14" id="KW-0276">Fatty acid metabolism</keyword>
<comment type="catalytic activity">
    <reaction evidence="51">
        <text>a 2,3-saturated acyl-[ACP] + NADP(+) = a (2E)-enoyl-[ACP] + NADPH + H(+)</text>
        <dbReference type="Rhea" id="RHEA:22564"/>
        <dbReference type="Rhea" id="RHEA-COMP:9925"/>
        <dbReference type="Rhea" id="RHEA-COMP:9926"/>
        <dbReference type="ChEBI" id="CHEBI:15378"/>
        <dbReference type="ChEBI" id="CHEBI:57783"/>
        <dbReference type="ChEBI" id="CHEBI:58349"/>
        <dbReference type="ChEBI" id="CHEBI:78784"/>
        <dbReference type="ChEBI" id="CHEBI:78785"/>
        <dbReference type="EC" id="1.3.1.39"/>
    </reaction>
    <physiologicalReaction direction="right-to-left" evidence="51">
        <dbReference type="Rhea" id="RHEA:22566"/>
    </physiologicalReaction>
</comment>
<evidence type="ECO:0000313" key="69">
    <source>
        <dbReference type="EMBL" id="KAK4311810.1"/>
    </source>
</evidence>
<evidence type="ECO:0000256" key="39">
    <source>
        <dbReference type="ARBA" id="ARBA00047500"/>
    </source>
</evidence>
<comment type="catalytic activity">
    <reaction evidence="37">
        <text>3-oxodecanoyl-[ACP] + NADPH + H(+) = (3R)-hydroxydecanoyl-[ACP] + NADP(+)</text>
        <dbReference type="Rhea" id="RHEA:41856"/>
        <dbReference type="Rhea" id="RHEA-COMP:9637"/>
        <dbReference type="Rhea" id="RHEA-COMP:9638"/>
        <dbReference type="ChEBI" id="CHEBI:15378"/>
        <dbReference type="ChEBI" id="CHEBI:57783"/>
        <dbReference type="ChEBI" id="CHEBI:58349"/>
        <dbReference type="ChEBI" id="CHEBI:78464"/>
        <dbReference type="ChEBI" id="CHEBI:78466"/>
    </reaction>
    <physiologicalReaction direction="left-to-right" evidence="37">
        <dbReference type="Rhea" id="RHEA:41857"/>
    </physiologicalReaction>
</comment>
<comment type="catalytic activity">
    <reaction evidence="30">
        <text>(3R)-hydroxyhexadecanoyl-[ACP] = (2E)-hexadecenoyl-[ACP] + H2O</text>
        <dbReference type="Rhea" id="RHEA:41908"/>
        <dbReference type="Rhea" id="RHEA-COMP:9650"/>
        <dbReference type="Rhea" id="RHEA-COMP:9651"/>
        <dbReference type="ChEBI" id="CHEBI:15377"/>
        <dbReference type="ChEBI" id="CHEBI:78480"/>
        <dbReference type="ChEBI" id="CHEBI:78481"/>
    </reaction>
    <physiologicalReaction direction="left-to-right" evidence="30">
        <dbReference type="Rhea" id="RHEA:41909"/>
    </physiologicalReaction>
</comment>
<evidence type="ECO:0000256" key="48">
    <source>
        <dbReference type="ARBA" id="ARBA00048420"/>
    </source>
</evidence>
<comment type="catalytic activity">
    <reaction evidence="26">
        <text>(3R)-hydroxydecanoyl-[ACP] = (2E)-decenoyl-[ACP] + H2O</text>
        <dbReference type="Rhea" id="RHEA:41860"/>
        <dbReference type="Rhea" id="RHEA-COMP:9638"/>
        <dbReference type="Rhea" id="RHEA-COMP:9639"/>
        <dbReference type="ChEBI" id="CHEBI:15377"/>
        <dbReference type="ChEBI" id="CHEBI:78466"/>
        <dbReference type="ChEBI" id="CHEBI:78467"/>
    </reaction>
    <physiologicalReaction direction="left-to-right" evidence="26">
        <dbReference type="Rhea" id="RHEA:41861"/>
    </physiologicalReaction>
</comment>
<dbReference type="PROSITE" id="PS50075">
    <property type="entry name" value="CARRIER"/>
    <property type="match status" value="1"/>
</dbReference>
<keyword evidence="8" id="KW-0596">Phosphopantetheine</keyword>
<accession>A0AAE1UA75</accession>
<dbReference type="PROSITE" id="PS52004">
    <property type="entry name" value="KS3_2"/>
    <property type="match status" value="1"/>
</dbReference>
<dbReference type="PANTHER" id="PTHR43775">
    <property type="entry name" value="FATTY ACID SYNTHASE"/>
    <property type="match status" value="1"/>
</dbReference>
<evidence type="ECO:0000256" key="51">
    <source>
        <dbReference type="ARBA" id="ARBA00048650"/>
    </source>
</evidence>
<dbReference type="Gene3D" id="3.40.366.10">
    <property type="entry name" value="Malonyl-Coenzyme A Acyl Carrier Protein, domain 2"/>
    <property type="match status" value="1"/>
</dbReference>
<comment type="catalytic activity">
    <reaction evidence="42">
        <text>(2E)-hexenoyl-[ACP] + NADPH + H(+) = hexanoyl-[ACP] + NADP(+)</text>
        <dbReference type="Rhea" id="RHEA:41832"/>
        <dbReference type="Rhea" id="RHEA-COMP:9631"/>
        <dbReference type="Rhea" id="RHEA-COMP:9632"/>
        <dbReference type="ChEBI" id="CHEBI:15378"/>
        <dbReference type="ChEBI" id="CHEBI:57783"/>
        <dbReference type="ChEBI" id="CHEBI:58349"/>
        <dbReference type="ChEBI" id="CHEBI:78458"/>
        <dbReference type="ChEBI" id="CHEBI:78459"/>
    </reaction>
    <physiologicalReaction direction="left-to-right" evidence="42">
        <dbReference type="Rhea" id="RHEA:41833"/>
    </physiologicalReaction>
</comment>
<comment type="caution">
    <text evidence="69">The sequence shown here is derived from an EMBL/GenBank/DDBJ whole genome shotgun (WGS) entry which is preliminary data.</text>
</comment>
<evidence type="ECO:0000256" key="61">
    <source>
        <dbReference type="ARBA" id="ARBA00049449"/>
    </source>
</evidence>
<evidence type="ECO:0000256" key="62">
    <source>
        <dbReference type="ARBA" id="ARBA00049521"/>
    </source>
</evidence>
<comment type="catalytic activity">
    <reaction evidence="62">
        <text>(2E)-decenoyl-[ACP] + NADPH + H(+) = decanoyl-[ACP] + NADP(+)</text>
        <dbReference type="Rhea" id="RHEA:41864"/>
        <dbReference type="Rhea" id="RHEA-COMP:9639"/>
        <dbReference type="Rhea" id="RHEA-COMP:9640"/>
        <dbReference type="ChEBI" id="CHEBI:15378"/>
        <dbReference type="ChEBI" id="CHEBI:57783"/>
        <dbReference type="ChEBI" id="CHEBI:58349"/>
        <dbReference type="ChEBI" id="CHEBI:78467"/>
        <dbReference type="ChEBI" id="CHEBI:78468"/>
    </reaction>
    <physiologicalReaction direction="left-to-right" evidence="62">
        <dbReference type="Rhea" id="RHEA:41865"/>
    </physiologicalReaction>
</comment>
<dbReference type="InterPro" id="IPR020807">
    <property type="entry name" value="PKS_DH"/>
</dbReference>
<evidence type="ECO:0000256" key="43">
    <source>
        <dbReference type="ARBA" id="ARBA00047953"/>
    </source>
</evidence>
<comment type="catalytic activity">
    <reaction evidence="28">
        <text>(3R)-hydroxytetradecanoyl-[ACP] = (2E)-tetradecenoyl-[ACP] + H2O</text>
        <dbReference type="Rhea" id="RHEA:41892"/>
        <dbReference type="Rhea" id="RHEA-COMP:9646"/>
        <dbReference type="Rhea" id="RHEA-COMP:9647"/>
        <dbReference type="ChEBI" id="CHEBI:15377"/>
        <dbReference type="ChEBI" id="CHEBI:78474"/>
        <dbReference type="ChEBI" id="CHEBI:78475"/>
    </reaction>
    <physiologicalReaction direction="left-to-right" evidence="28">
        <dbReference type="Rhea" id="RHEA:41893"/>
    </physiologicalReaction>
</comment>
<dbReference type="PANTHER" id="PTHR43775:SF7">
    <property type="entry name" value="FATTY ACID SYNTHASE"/>
    <property type="match status" value="1"/>
</dbReference>
<feature type="domain" description="PKS/mFAS DH" evidence="68">
    <location>
        <begin position="1003"/>
        <end position="1274"/>
    </location>
</feature>
<evidence type="ECO:0000256" key="44">
    <source>
        <dbReference type="ARBA" id="ARBA00047961"/>
    </source>
</evidence>
<dbReference type="Gene3D" id="3.30.70.3290">
    <property type="match status" value="1"/>
</dbReference>
<dbReference type="PROSITE" id="PS52019">
    <property type="entry name" value="PKS_MFAS_DH"/>
    <property type="match status" value="1"/>
</dbReference>
<dbReference type="InterPro" id="IPR009081">
    <property type="entry name" value="PP-bd_ACP"/>
</dbReference>
<evidence type="ECO:0000256" key="58">
    <source>
        <dbReference type="ARBA" id="ARBA00049263"/>
    </source>
</evidence>
<dbReference type="InterPro" id="IPR020843">
    <property type="entry name" value="ER"/>
</dbReference>
<dbReference type="InterPro" id="IPR016039">
    <property type="entry name" value="Thiolase-like"/>
</dbReference>
<comment type="catalytic activity">
    <reaction evidence="45">
        <text>hexadecanoyl-[ACP] + malonyl-[ACP] + H(+) = 3-oxooctadecanoyl-[ACP] + holo-[ACP] + CO2</text>
        <dbReference type="Rhea" id="RHEA:41916"/>
        <dbReference type="Rhea" id="RHEA-COMP:9623"/>
        <dbReference type="Rhea" id="RHEA-COMP:9652"/>
        <dbReference type="Rhea" id="RHEA-COMP:9653"/>
        <dbReference type="Rhea" id="RHEA-COMP:9685"/>
        <dbReference type="ChEBI" id="CHEBI:15378"/>
        <dbReference type="ChEBI" id="CHEBI:16526"/>
        <dbReference type="ChEBI" id="CHEBI:64479"/>
        <dbReference type="ChEBI" id="CHEBI:78449"/>
        <dbReference type="ChEBI" id="CHEBI:78483"/>
        <dbReference type="ChEBI" id="CHEBI:78487"/>
    </reaction>
    <physiologicalReaction direction="left-to-right" evidence="45">
        <dbReference type="Rhea" id="RHEA:41917"/>
    </physiologicalReaction>
</comment>
<gene>
    <name evidence="69" type="ORF">Pmani_016715</name>
</gene>
<protein>
    <recommendedName>
        <fullName evidence="7">Fatty acid synthase</fullName>
        <ecNumber evidence="5">1.1.1.100</ecNumber>
        <ecNumber evidence="2">1.3.1.39</ecNumber>
        <ecNumber evidence="6">2.3.1.41</ecNumber>
        <ecNumber evidence="4">2.3.1.85</ecNumber>
        <ecNumber evidence="3">3.1.2.14</ecNumber>
    </recommendedName>
</protein>
<dbReference type="Pfam" id="PF08659">
    <property type="entry name" value="KR"/>
    <property type="match status" value="1"/>
</dbReference>
<evidence type="ECO:0000256" key="24">
    <source>
        <dbReference type="ARBA" id="ARBA00023351"/>
    </source>
</evidence>
<evidence type="ECO:0000256" key="31">
    <source>
        <dbReference type="ARBA" id="ARBA00023402"/>
    </source>
</evidence>
<evidence type="ECO:0000256" key="33">
    <source>
        <dbReference type="ARBA" id="ARBA00044883"/>
    </source>
</evidence>
<dbReference type="InterPro" id="IPR020806">
    <property type="entry name" value="PKS_PP-bd"/>
</dbReference>
<evidence type="ECO:0000256" key="12">
    <source>
        <dbReference type="ARBA" id="ARBA00022799"/>
    </source>
</evidence>
<dbReference type="Gene3D" id="3.40.50.720">
    <property type="entry name" value="NAD(P)-binding Rossmann-like Domain"/>
    <property type="match status" value="1"/>
</dbReference>
<evidence type="ECO:0000259" key="66">
    <source>
        <dbReference type="PROSITE" id="PS50075"/>
    </source>
</evidence>
<keyword evidence="16" id="KW-0663">Pyridoxal phosphate</keyword>
<comment type="catalytic activity">
    <reaction evidence="61">
        <text>butanoyl-[ACP] + malonyl-[ACP] + H(+) = 3-oxohexanoyl-[ACP] + holo-[ACP] + CO2</text>
        <dbReference type="Rhea" id="RHEA:41820"/>
        <dbReference type="Rhea" id="RHEA-COMP:9623"/>
        <dbReference type="Rhea" id="RHEA-COMP:9628"/>
        <dbReference type="Rhea" id="RHEA-COMP:9629"/>
        <dbReference type="Rhea" id="RHEA-COMP:9685"/>
        <dbReference type="ChEBI" id="CHEBI:15378"/>
        <dbReference type="ChEBI" id="CHEBI:16526"/>
        <dbReference type="ChEBI" id="CHEBI:64479"/>
        <dbReference type="ChEBI" id="CHEBI:78449"/>
        <dbReference type="ChEBI" id="CHEBI:78454"/>
        <dbReference type="ChEBI" id="CHEBI:78456"/>
    </reaction>
    <physiologicalReaction direction="left-to-right" evidence="61">
        <dbReference type="Rhea" id="RHEA:41821"/>
    </physiologicalReaction>
</comment>
<dbReference type="SUPFAM" id="SSF55048">
    <property type="entry name" value="Probable ACP-binding domain of malonyl-CoA ACP transacylase"/>
    <property type="match status" value="1"/>
</dbReference>
<evidence type="ECO:0000256" key="46">
    <source>
        <dbReference type="ARBA" id="ARBA00048281"/>
    </source>
</evidence>
<comment type="catalytic activity">
    <reaction evidence="48">
        <text>(2E)-octenoyl-[ACP] + NADPH + H(+) = octanoyl-[ACP] + NADP(+)</text>
        <dbReference type="Rhea" id="RHEA:41848"/>
        <dbReference type="Rhea" id="RHEA-COMP:9635"/>
        <dbReference type="Rhea" id="RHEA-COMP:9636"/>
        <dbReference type="ChEBI" id="CHEBI:15378"/>
        <dbReference type="ChEBI" id="CHEBI:57783"/>
        <dbReference type="ChEBI" id="CHEBI:58349"/>
        <dbReference type="ChEBI" id="CHEBI:78462"/>
        <dbReference type="ChEBI" id="CHEBI:78463"/>
    </reaction>
    <physiologicalReaction direction="left-to-right" evidence="48">
        <dbReference type="Rhea" id="RHEA:41849"/>
    </physiologicalReaction>
</comment>
<name>A0AAE1UA75_9EUCA</name>
<evidence type="ECO:0000256" key="54">
    <source>
        <dbReference type="ARBA" id="ARBA00048935"/>
    </source>
</evidence>
<comment type="catalytic activity">
    <reaction evidence="50">
        <text>3-oxohexanoyl-[ACP] + NADPH + H(+) = (3R)-hydroxyhexanoyl-[ACP] + NADP(+)</text>
        <dbReference type="Rhea" id="RHEA:41824"/>
        <dbReference type="Rhea" id="RHEA-COMP:9629"/>
        <dbReference type="Rhea" id="RHEA-COMP:9630"/>
        <dbReference type="ChEBI" id="CHEBI:15378"/>
        <dbReference type="ChEBI" id="CHEBI:57783"/>
        <dbReference type="ChEBI" id="CHEBI:58349"/>
        <dbReference type="ChEBI" id="CHEBI:78456"/>
        <dbReference type="ChEBI" id="CHEBI:78457"/>
    </reaction>
    <physiologicalReaction direction="left-to-right" evidence="50">
        <dbReference type="Rhea" id="RHEA:41825"/>
    </physiologicalReaction>
</comment>
<dbReference type="InterPro" id="IPR001031">
    <property type="entry name" value="Thioesterase"/>
</dbReference>
<evidence type="ECO:0000256" key="57">
    <source>
        <dbReference type="ARBA" id="ARBA00049171"/>
    </source>
</evidence>
<comment type="catalytic activity">
    <reaction evidence="55">
        <text>(2E)-octadecenoyl-[ACP] + NADPH + H(+) = octadecanoyl-[ACP] + NADP(+)</text>
        <dbReference type="Rhea" id="RHEA:41928"/>
        <dbReference type="Rhea" id="RHEA-COMP:9655"/>
        <dbReference type="Rhea" id="RHEA-COMP:9656"/>
        <dbReference type="ChEBI" id="CHEBI:15378"/>
        <dbReference type="ChEBI" id="CHEBI:57783"/>
        <dbReference type="ChEBI" id="CHEBI:58349"/>
        <dbReference type="ChEBI" id="CHEBI:78489"/>
        <dbReference type="ChEBI" id="CHEBI:78495"/>
    </reaction>
    <physiologicalReaction direction="left-to-right" evidence="55">
        <dbReference type="Rhea" id="RHEA:41929"/>
    </physiologicalReaction>
</comment>
<evidence type="ECO:0000256" key="50">
    <source>
        <dbReference type="ARBA" id="ARBA00048571"/>
    </source>
</evidence>
<keyword evidence="19" id="KW-0520">NAD</keyword>
<dbReference type="InterPro" id="IPR016036">
    <property type="entry name" value="Malonyl_transacylase_ACP-bd"/>
</dbReference>
<keyword evidence="20" id="KW-0443">Lipid metabolism</keyword>
<dbReference type="SUPFAM" id="SSF53901">
    <property type="entry name" value="Thiolase-like"/>
    <property type="match status" value="1"/>
</dbReference>
<feature type="region of interest" description="N-terminal hotdog fold" evidence="64">
    <location>
        <begin position="1003"/>
        <end position="1130"/>
    </location>
</feature>
<keyword evidence="70" id="KW-1185">Reference proteome</keyword>
<evidence type="ECO:0000256" key="52">
    <source>
        <dbReference type="ARBA" id="ARBA00048691"/>
    </source>
</evidence>
<dbReference type="EMBL" id="JAWZYT010001478">
    <property type="protein sequence ID" value="KAK4311810.1"/>
    <property type="molecule type" value="Genomic_DNA"/>
</dbReference>
<evidence type="ECO:0000256" key="19">
    <source>
        <dbReference type="ARBA" id="ARBA00023027"/>
    </source>
</evidence>
<dbReference type="Pfam" id="PF21149">
    <property type="entry name" value="FAS_pseudo-KR"/>
    <property type="match status" value="1"/>
</dbReference>
<dbReference type="Pfam" id="PF00550">
    <property type="entry name" value="PP-binding"/>
    <property type="match status" value="1"/>
</dbReference>
<evidence type="ECO:0000256" key="38">
    <source>
        <dbReference type="ARBA" id="ARBA00047451"/>
    </source>
</evidence>
<dbReference type="GO" id="GO:0141148">
    <property type="term" value="F:enoyl-[acyl-carrier-protein] reductase (NADPH) activity"/>
    <property type="evidence" value="ECO:0007669"/>
    <property type="project" value="UniProtKB-EC"/>
</dbReference>
<dbReference type="EC" id="1.3.1.39" evidence="2"/>
<evidence type="ECO:0000256" key="40">
    <source>
        <dbReference type="ARBA" id="ARBA00047578"/>
    </source>
</evidence>
<dbReference type="SMART" id="SM00829">
    <property type="entry name" value="PKS_ER"/>
    <property type="match status" value="1"/>
</dbReference>
<feature type="domain" description="Ketosynthase family 3 (KS3)" evidence="67">
    <location>
        <begin position="121"/>
        <end position="526"/>
    </location>
</feature>
<keyword evidence="10" id="KW-0597">Phosphoprotein</keyword>
<evidence type="ECO:0000256" key="5">
    <source>
        <dbReference type="ARBA" id="ARBA00012948"/>
    </source>
</evidence>
<dbReference type="SUPFAM" id="SSF51735">
    <property type="entry name" value="NAD(P)-binding Rossmann-fold domains"/>
    <property type="match status" value="2"/>
</dbReference>
<comment type="catalytic activity">
    <reaction evidence="53">
        <text>hexadecanoyl-[ACP] + H2O = hexadecanoate + holo-[ACP] + H(+)</text>
        <dbReference type="Rhea" id="RHEA:41932"/>
        <dbReference type="Rhea" id="RHEA-COMP:9652"/>
        <dbReference type="Rhea" id="RHEA-COMP:9685"/>
        <dbReference type="ChEBI" id="CHEBI:7896"/>
        <dbReference type="ChEBI" id="CHEBI:15377"/>
        <dbReference type="ChEBI" id="CHEBI:15378"/>
        <dbReference type="ChEBI" id="CHEBI:64479"/>
        <dbReference type="ChEBI" id="CHEBI:78483"/>
        <dbReference type="EC" id="3.1.2.14"/>
    </reaction>
    <physiologicalReaction direction="left-to-right" evidence="53">
        <dbReference type="Rhea" id="RHEA:41933"/>
    </physiologicalReaction>
</comment>
<evidence type="ECO:0000256" key="63">
    <source>
        <dbReference type="ARBA" id="ARBA00049533"/>
    </source>
</evidence>
<comment type="catalytic activity">
    <reaction evidence="34">
        <text>3-oxooctadecanoyl-[ACP] + NADPH + H(+) = (3R)-hydroxyoctadecanoyl-[ACP] + NADP(+)</text>
        <dbReference type="Rhea" id="RHEA:41920"/>
        <dbReference type="Rhea" id="RHEA-COMP:9653"/>
        <dbReference type="Rhea" id="RHEA-COMP:9654"/>
        <dbReference type="ChEBI" id="CHEBI:15378"/>
        <dbReference type="ChEBI" id="CHEBI:57783"/>
        <dbReference type="ChEBI" id="CHEBI:58349"/>
        <dbReference type="ChEBI" id="CHEBI:78487"/>
        <dbReference type="ChEBI" id="CHEBI:78488"/>
    </reaction>
    <physiologicalReaction direction="left-to-right" evidence="34">
        <dbReference type="Rhea" id="RHEA:41921"/>
    </physiologicalReaction>
</comment>
<dbReference type="GO" id="GO:0004312">
    <property type="term" value="F:fatty acid synthase activity"/>
    <property type="evidence" value="ECO:0007669"/>
    <property type="project" value="UniProtKB-EC"/>
</dbReference>
<dbReference type="SMART" id="SM00825">
    <property type="entry name" value="PKS_KS"/>
    <property type="match status" value="1"/>
</dbReference>
<dbReference type="FunFam" id="3.40.50.720:FF:000209">
    <property type="entry name" value="Polyketide synthase Pks12"/>
    <property type="match status" value="1"/>
</dbReference>
<comment type="catalytic activity">
    <reaction evidence="49">
        <text>a fatty acyl-[ACP] + malonyl-[ACP] + H(+) = a 3-oxoacyl-[ACP] + holo-[ACP] + CO2</text>
        <dbReference type="Rhea" id="RHEA:22836"/>
        <dbReference type="Rhea" id="RHEA-COMP:9623"/>
        <dbReference type="Rhea" id="RHEA-COMP:9685"/>
        <dbReference type="Rhea" id="RHEA-COMP:9916"/>
        <dbReference type="Rhea" id="RHEA-COMP:14125"/>
        <dbReference type="ChEBI" id="CHEBI:15378"/>
        <dbReference type="ChEBI" id="CHEBI:16526"/>
        <dbReference type="ChEBI" id="CHEBI:64479"/>
        <dbReference type="ChEBI" id="CHEBI:78449"/>
        <dbReference type="ChEBI" id="CHEBI:78776"/>
        <dbReference type="ChEBI" id="CHEBI:138651"/>
        <dbReference type="EC" id="2.3.1.41"/>
    </reaction>
    <physiologicalReaction direction="left-to-right" evidence="49">
        <dbReference type="Rhea" id="RHEA:22837"/>
    </physiologicalReaction>
</comment>
<dbReference type="InterPro" id="IPR014030">
    <property type="entry name" value="Ketoacyl_synth_N"/>
</dbReference>
<evidence type="ECO:0000256" key="23">
    <source>
        <dbReference type="ARBA" id="ARBA00023332"/>
    </source>
</evidence>
<evidence type="ECO:0000256" key="65">
    <source>
        <dbReference type="SAM" id="MobiDB-lite"/>
    </source>
</evidence>
<dbReference type="Gene3D" id="3.90.180.10">
    <property type="entry name" value="Medium-chain alcohol dehydrogenases, catalytic domain"/>
    <property type="match status" value="1"/>
</dbReference>
<evidence type="ECO:0000256" key="34">
    <source>
        <dbReference type="ARBA" id="ARBA00047300"/>
    </source>
</evidence>
<keyword evidence="15" id="KW-0521">NADP</keyword>
<sequence>MLISEEATTTTSHHPPPPGRCTGESCITPQCNATIGSPGPQCWVTSYQSNTGLVEGLWSHLTSDNYPPLPSLEKSVKRKEESSKMPAYADAVPTKPPHPNVISSLSQPDKDHAKAGGARGMEPVVVSGMSGRFPESNNVEEFATNLFDGMDMVTQDDRRWTPGIHGLPTRSGKLPDLSHFDSSFFGVSPRQAHAMDPQLRLLLELTHEAIVDAGYNPSELRGRRIGVYIGVSSSESEEAWTSDPASVSGYALIGCCRAMFPNRISYTFDFKGPSFAIDTACSSSMVALQQAWRAVSEGEIEAAIVGGTNLTLKPQNSMQFNALNMLSADGKCKAFDASGNGYVRSEAAVVIVLQRGCEARRVYADLVHARANTDGHKNEGVTFPSGAVQQQLLQEVYTNAGVSPQQVSYVEAHGTGTKAGDPQEVGALAEVFCPGRTTPLLMGSVKSNMGHSEPASGLCGIVKVLLAMQRKELPGNLHFNSPNPEIAALNDGRIKVVSENTPWSGGYAAINSFGFGGANVHILLKSPGTPPHSTIPTHVLIPSTQRINPAVSTSGVMSSGEFAFNGENQVSSACPAALNTEPLNNLPRLVVGAGRTDEGITTLLEGVRNKGTPALYSLMDKLSDMTTNTHPFRGYTVISSEKTVLQVSDVAPSSRPLWLVFSGMGSQWVGCGAALMQLPVFAAAIRKCHAALLPVGLNLTEILTSPDPVKMASTTASFSTIAAMQVGLIELLRSVGIKEVSGLIGHSVGELGCAYADDTLTAEQTVLSAYWRGHAVQSATLPPGAMAAVGLNAVEAEKWCKKGVVVACHNGHDSVTLSGPKAAIEEVSEELTNEGIFCRAVKSEGVAFHHPSLKAAAPRLFEELSKIIKVSRRRSSRWVSSSVPESEWDSSDASSASPTYLVKNLLSPVLFVEAIGKIPEGAVVVEVSPHGLLQAVLRRSLPQCTPIPLIRKEATSTMLHFMEALGKMYMAGLTVDVSTLYPTVPFPVPSSTPSIASLLRWDHNQEWDVAKFNGSGSGGPEYQVKVDLETDDYSYLEGHKLDGRILFPATGYMILGWQAVCRLQGTAWQDTPVTFSDINLHQATVLSTTPGSSTTFTVRVLLAKGEFEVVVSDSVAASGRIHVGVDESGENLVKQVPLSTVSSDPKSRLLQKDVYRELRLRGYQYGGIFQGIRSTDMNGTEGTLKWQNNWVPLLDTMLQFSLVGAKQRALMLPTRIRKVTVNPQDFLAAIKQEEDINTVEVHHNPRIGVTHCQGVVIEGLKATLAPRRPTQDQPLLETYQMVPLHLTPDHPLTTQLTNETGLGLLLDLVLENLLTHKLKVVERTESSELVGVSSLPLDILRVLASRPQLKVEYIMSSFIKLPAEEQGLLTGAGVSVKVDLTSILTSPPHLLILHQAQKSEVLDKLSEGSFVLTDSNEAVMSLKDNGFVNIAALNTLGITLLRKTPSSPATHTVLEVSTNDKEFSWVTPLREMMLSESKDTLWLLSSQQPASGIIGLVNCLRRESGGEKIRCVFVPEGKAEVTNELLERDLAINVKDNVTWGTYRHLPLPRLTTQHSANALLNVATRGDLASLSWFQMAPLDSIEGDNMVICDVHYAPLNFRDVMLATGKLPPDALPGDLATKECILGLEFAGSLRGSDGQRVMGLVAAGGLATSVKADPLLTWPVPSSWSLQDAATVPVVYATAYYALVVRGGLRQGERVLIHAGSGGVGQAAISIALAASCTVYTTVSTPQKKAVLQQRFPQLKDENFSNSRNMSFEYDILERTEGKGVDLVLNSLAGELLQASVRCLREHGRFLEIGKADLANNTALGMAIFLKNVTFHGILLDSLFDASEEERHRLNVLVAEGLSTGVVTPLPATLFTRDQAEEAFRYMATGKHIGKVVLKVQPSISTQDNNTLISKTSQETTSQKEEILVPAIPRLTARPNLVYIITGGLGGLGLELAGWLVKRGVRKLVLTSRRGITTGYQALCVRRLEEYGVEVRILTQDASTLTDATKLLNMAAQSAPVGGIFHLAVVLEDALLENQSPEKFQHVNRAKGDGVVALDSASRLTCPQLHLFVAFSSVACGRGNPGQSNYGWANSVCERVAAGRVKDGLPGVAIQWGGVGDVGVLADTLGDIEVGGTKPQSVRSVLECLDVLLLSSTPVVSSLVLASSARKTDGAGAASLLKAVANILGMKDTNKAPMDVCLGDLGLDSLMSVEVKQTLERQADLVLSPSQVRLLTLRDLQRMDNNEDSPTSPPQDSSSEEEGETDGAWLTLPLVSECCVTILHQTDSSTSQKIPLFLASPIQGTAQPLTIVAKELGGTVYGLEYPPHLPNNSITHLAQNLVQELKKLCPTGDFTLGGYSFGATVALEMVRILETENRAPCSVILLDGSQSYVSGIIDGYKSRLNASVASSNTGSEGQLEHHDAQEQVEMLVVFVMQFCPVKPTSLKKTLLGLKSWNERVNHVAQLVTDNRKASGISSSHNEHQQAVTAAELLYKRLIAGSVHKWEGEIRPPTLLVRARDNTQASALGNDYGLAKIVQGRLRVEEVAGTHESFVLGSSGQQVATLIQDFLKNTTPSTVKC</sequence>
<dbReference type="SUPFAM" id="SSF47336">
    <property type="entry name" value="ACP-like"/>
    <property type="match status" value="1"/>
</dbReference>
<dbReference type="Pfam" id="PF13602">
    <property type="entry name" value="ADH_zinc_N_2"/>
    <property type="match status" value="1"/>
</dbReference>
<dbReference type="InterPro" id="IPR029058">
    <property type="entry name" value="AB_hydrolase_fold"/>
</dbReference>
<comment type="catalytic activity">
    <reaction evidence="54">
        <text>3-oxotetradecanoyl-[ACP] + NADPH + H(+) = (3R)-hydroxytetradecanoyl-[ACP] + NADP(+)</text>
        <dbReference type="Rhea" id="RHEA:41888"/>
        <dbReference type="Rhea" id="RHEA-COMP:9645"/>
        <dbReference type="Rhea" id="RHEA-COMP:9646"/>
        <dbReference type="ChEBI" id="CHEBI:15378"/>
        <dbReference type="ChEBI" id="CHEBI:57783"/>
        <dbReference type="ChEBI" id="CHEBI:58349"/>
        <dbReference type="ChEBI" id="CHEBI:78473"/>
        <dbReference type="ChEBI" id="CHEBI:78474"/>
    </reaction>
    <physiologicalReaction direction="left-to-right" evidence="54">
        <dbReference type="Rhea" id="RHEA:41889"/>
    </physiologicalReaction>
</comment>
<evidence type="ECO:0000256" key="55">
    <source>
        <dbReference type="ARBA" id="ARBA00049019"/>
    </source>
</evidence>
<dbReference type="InterPro" id="IPR011032">
    <property type="entry name" value="GroES-like_sf"/>
</dbReference>
<evidence type="ECO:0000256" key="37">
    <source>
        <dbReference type="ARBA" id="ARBA00047440"/>
    </source>
</evidence>
<evidence type="ECO:0000256" key="18">
    <source>
        <dbReference type="ARBA" id="ARBA00023002"/>
    </source>
</evidence>
<comment type="catalytic activity">
    <reaction evidence="46">
        <text>(2E)-dodecenoyl-[ACP] + NADPH + H(+) = dodecanoyl-[ACP] + NADP(+)</text>
        <dbReference type="Rhea" id="RHEA:41880"/>
        <dbReference type="Rhea" id="RHEA-COMP:9643"/>
        <dbReference type="Rhea" id="RHEA-COMP:9644"/>
        <dbReference type="ChEBI" id="CHEBI:15378"/>
        <dbReference type="ChEBI" id="CHEBI:57783"/>
        <dbReference type="ChEBI" id="CHEBI:58349"/>
        <dbReference type="ChEBI" id="CHEBI:65264"/>
        <dbReference type="ChEBI" id="CHEBI:78472"/>
    </reaction>
    <physiologicalReaction direction="left-to-right" evidence="46">
        <dbReference type="Rhea" id="RHEA:41881"/>
    </physiologicalReaction>
</comment>
<comment type="function">
    <text evidence="32">Fatty acid synthetase is a multifunctional enzyme that catalyzes the de novo biosynthesis of long-chain saturated fatty acids starting from acetyl-CoA and malonyl-CoA in the presence of NADPH. This multifunctional protein contains 7 catalytic activities and a site for the binding of the prosthetic group 4'-phosphopantetheine of the acyl carrier protein ([ACP]) domain.</text>
</comment>
<comment type="catalytic activity">
    <reaction evidence="31">
        <text>(3R)-hydroxybutanoyl-[ACP] = (2E)-butenoyl-[ACP] + H2O</text>
        <dbReference type="Rhea" id="RHEA:41808"/>
        <dbReference type="Rhea" id="RHEA-COMP:9626"/>
        <dbReference type="Rhea" id="RHEA-COMP:9627"/>
        <dbReference type="ChEBI" id="CHEBI:15377"/>
        <dbReference type="ChEBI" id="CHEBI:78451"/>
        <dbReference type="ChEBI" id="CHEBI:78453"/>
    </reaction>
    <physiologicalReaction direction="left-to-right" evidence="31">
        <dbReference type="Rhea" id="RHEA:41809"/>
    </physiologicalReaction>
</comment>
<dbReference type="EC" id="1.1.1.100" evidence="5"/>
<dbReference type="InterPro" id="IPR057326">
    <property type="entry name" value="KR_dom"/>
</dbReference>
<evidence type="ECO:0000256" key="8">
    <source>
        <dbReference type="ARBA" id="ARBA00022450"/>
    </source>
</evidence>
<keyword evidence="21" id="KW-0275">Fatty acid biosynthesis</keyword>
<dbReference type="InterPro" id="IPR050091">
    <property type="entry name" value="PKS_NRPS_Biosynth_Enz"/>
</dbReference>
<comment type="catalytic activity">
    <reaction evidence="23">
        <text>(3R)-hydroxyoctanoyl-[ACP] = (2E)-octenoyl-[ACP] + H2O</text>
        <dbReference type="Rhea" id="RHEA:41844"/>
        <dbReference type="Rhea" id="RHEA-COMP:9634"/>
        <dbReference type="Rhea" id="RHEA-COMP:9635"/>
        <dbReference type="ChEBI" id="CHEBI:15377"/>
        <dbReference type="ChEBI" id="CHEBI:78461"/>
        <dbReference type="ChEBI" id="CHEBI:78462"/>
    </reaction>
    <physiologicalReaction direction="left-to-right" evidence="23">
        <dbReference type="Rhea" id="RHEA:41845"/>
    </physiologicalReaction>
</comment>